<organism evidence="1 2">
    <name type="scientific">Caenorhabditis nigoni</name>
    <dbReference type="NCBI Taxonomy" id="1611254"/>
    <lineage>
        <taxon>Eukaryota</taxon>
        <taxon>Metazoa</taxon>
        <taxon>Ecdysozoa</taxon>
        <taxon>Nematoda</taxon>
        <taxon>Chromadorea</taxon>
        <taxon>Rhabditida</taxon>
        <taxon>Rhabditina</taxon>
        <taxon>Rhabditomorpha</taxon>
        <taxon>Rhabditoidea</taxon>
        <taxon>Rhabditidae</taxon>
        <taxon>Peloderinae</taxon>
        <taxon>Caenorhabditis</taxon>
    </lineage>
</organism>
<evidence type="ECO:0000313" key="2">
    <source>
        <dbReference type="Proteomes" id="UP000230233"/>
    </source>
</evidence>
<gene>
    <name evidence="1" type="ORF">B9Z55_027109</name>
</gene>
<proteinExistence type="predicted"/>
<name>A0A2G5SJE2_9PELO</name>
<reference evidence="2" key="1">
    <citation type="submission" date="2017-10" db="EMBL/GenBank/DDBJ databases">
        <title>Rapid genome shrinkage in a self-fertile nematode reveals novel sperm competition proteins.</title>
        <authorList>
            <person name="Yin D."/>
            <person name="Schwarz E.M."/>
            <person name="Thomas C.G."/>
            <person name="Felde R.L."/>
            <person name="Korf I.F."/>
            <person name="Cutter A.D."/>
            <person name="Schartner C.M."/>
            <person name="Ralston E.J."/>
            <person name="Meyer B.J."/>
            <person name="Haag E.S."/>
        </authorList>
    </citation>
    <scope>NUCLEOTIDE SEQUENCE [LARGE SCALE GENOMIC DNA]</scope>
    <source>
        <strain evidence="2">JU1422</strain>
    </source>
</reference>
<dbReference type="Proteomes" id="UP000230233">
    <property type="component" value="Unassembled WGS sequence"/>
</dbReference>
<dbReference type="EMBL" id="PDUG01000007">
    <property type="protein sequence ID" value="PIC14986.1"/>
    <property type="molecule type" value="Genomic_DNA"/>
</dbReference>
<sequence length="115" mass="13203">MSRMLKRLRGTALQGEREARNQASSNKRISIVLQLHSTDNAAKTLSCQTEQLKADRSFAVMKLDKCSGDKDFEDRPFVLIKNRAGYPTLWMRVESIYETWTSPNGSCLWRTSDCR</sequence>
<accession>A0A2G5SJE2</accession>
<dbReference type="AlphaFoldDB" id="A0A2G5SJE2"/>
<protein>
    <submittedName>
        <fullName evidence="1">Uncharacterized protein</fullName>
    </submittedName>
</protein>
<comment type="caution">
    <text evidence="1">The sequence shown here is derived from an EMBL/GenBank/DDBJ whole genome shotgun (WGS) entry which is preliminary data.</text>
</comment>
<evidence type="ECO:0000313" key="1">
    <source>
        <dbReference type="EMBL" id="PIC14986.1"/>
    </source>
</evidence>
<keyword evidence="2" id="KW-1185">Reference proteome</keyword>